<comment type="similarity">
    <text evidence="1">Belongs to the zinc-containing alcohol dehydrogenase family.</text>
</comment>
<keyword evidence="3" id="KW-0560">Oxidoreductase</keyword>
<dbReference type="Gene3D" id="3.40.50.720">
    <property type="entry name" value="NAD(P)-binding Rossmann-like Domain"/>
    <property type="match status" value="2"/>
</dbReference>
<dbReference type="InterPro" id="IPR047122">
    <property type="entry name" value="Trans-enoyl_RdTase-like"/>
</dbReference>
<dbReference type="SUPFAM" id="SSF50129">
    <property type="entry name" value="GroES-like"/>
    <property type="match status" value="1"/>
</dbReference>
<sequence length="335" mass="36205">MDAKAQKAVVQTRNAPLSSRLPLSISVEVPIPKLSSPHDILVRVLAAAGNPTDFKMVTHFFMEDNVIGCDFCGIIEKAGPKALFPVGTRVCGSDFPYRANRENPQNGAFTEWIVVDSRGKIRVPETWTNAQAAALGGIGWGAAVLALSDPGALNLSGRPSNPVRSTTPILVLIYGAGTATGSMAVQLLTLCIQDIKELAKGIPIKHALDCITDEVSSFTCFSVLSRVGARYACLEKLPDQWRVRKAVSVKVVMQYEMLGYDVDLDDATYTRKANAEMKDIGIAWGEEMQMLVDKALIVTPLVREMGGGLESLLEVVELMRRGQTDGKKLVANISS</sequence>
<name>A0A9W8S1G9_9HYPO</name>
<evidence type="ECO:0000313" key="6">
    <source>
        <dbReference type="Proteomes" id="UP001152049"/>
    </source>
</evidence>
<dbReference type="InterPro" id="IPR011032">
    <property type="entry name" value="GroES-like_sf"/>
</dbReference>
<protein>
    <recommendedName>
        <fullName evidence="4">Alcohol dehydrogenase-like N-terminal domain-containing protein</fullName>
    </recommendedName>
</protein>
<dbReference type="Pfam" id="PF08240">
    <property type="entry name" value="ADH_N"/>
    <property type="match status" value="1"/>
</dbReference>
<feature type="domain" description="Alcohol dehydrogenase-like N-terminal" evidence="4">
    <location>
        <begin position="37"/>
        <end position="124"/>
    </location>
</feature>
<dbReference type="PANTHER" id="PTHR45348:SF1">
    <property type="entry name" value="TRANS-ENOYL REDUCTASE STHE"/>
    <property type="match status" value="1"/>
</dbReference>
<dbReference type="Gene3D" id="3.90.180.10">
    <property type="entry name" value="Medium-chain alcohol dehydrogenases, catalytic domain"/>
    <property type="match status" value="1"/>
</dbReference>
<accession>A0A9W8S1G9</accession>
<dbReference type="CDD" id="cd08249">
    <property type="entry name" value="enoyl_reductase_like"/>
    <property type="match status" value="1"/>
</dbReference>
<dbReference type="AlphaFoldDB" id="A0A9W8S1G9"/>
<gene>
    <name evidence="5" type="ORF">NW762_006364</name>
</gene>
<comment type="caution">
    <text evidence="5">The sequence shown here is derived from an EMBL/GenBank/DDBJ whole genome shotgun (WGS) entry which is preliminary data.</text>
</comment>
<evidence type="ECO:0000256" key="2">
    <source>
        <dbReference type="ARBA" id="ARBA00022741"/>
    </source>
</evidence>
<keyword evidence="6" id="KW-1185">Reference proteome</keyword>
<dbReference type="GO" id="GO:0000166">
    <property type="term" value="F:nucleotide binding"/>
    <property type="evidence" value="ECO:0007669"/>
    <property type="project" value="UniProtKB-KW"/>
</dbReference>
<evidence type="ECO:0000256" key="1">
    <source>
        <dbReference type="ARBA" id="ARBA00008072"/>
    </source>
</evidence>
<keyword evidence="2" id="KW-0547">Nucleotide-binding</keyword>
<reference evidence="5" key="1">
    <citation type="submission" date="2022-09" db="EMBL/GenBank/DDBJ databases">
        <title>Fusarium specimens isolated from Avocado Roots.</title>
        <authorList>
            <person name="Stajich J."/>
            <person name="Roper C."/>
            <person name="Heimlech-Rivalta G."/>
        </authorList>
    </citation>
    <scope>NUCLEOTIDE SEQUENCE</scope>
    <source>
        <strain evidence="5">CF00136</strain>
    </source>
</reference>
<dbReference type="EMBL" id="JAOQAZ010000010">
    <property type="protein sequence ID" value="KAJ4263545.1"/>
    <property type="molecule type" value="Genomic_DNA"/>
</dbReference>
<dbReference type="PANTHER" id="PTHR45348">
    <property type="entry name" value="HYPOTHETICAL OXIDOREDUCTASE (EUROFUNG)"/>
    <property type="match status" value="1"/>
</dbReference>
<evidence type="ECO:0000313" key="5">
    <source>
        <dbReference type="EMBL" id="KAJ4263545.1"/>
    </source>
</evidence>
<evidence type="ECO:0000256" key="3">
    <source>
        <dbReference type="ARBA" id="ARBA00023002"/>
    </source>
</evidence>
<dbReference type="Proteomes" id="UP001152049">
    <property type="component" value="Unassembled WGS sequence"/>
</dbReference>
<dbReference type="InterPro" id="IPR013154">
    <property type="entry name" value="ADH-like_N"/>
</dbReference>
<organism evidence="5 6">
    <name type="scientific">Fusarium torreyae</name>
    <dbReference type="NCBI Taxonomy" id="1237075"/>
    <lineage>
        <taxon>Eukaryota</taxon>
        <taxon>Fungi</taxon>
        <taxon>Dikarya</taxon>
        <taxon>Ascomycota</taxon>
        <taxon>Pezizomycotina</taxon>
        <taxon>Sordariomycetes</taxon>
        <taxon>Hypocreomycetidae</taxon>
        <taxon>Hypocreales</taxon>
        <taxon>Nectriaceae</taxon>
        <taxon>Fusarium</taxon>
    </lineage>
</organism>
<dbReference type="GO" id="GO:0016651">
    <property type="term" value="F:oxidoreductase activity, acting on NAD(P)H"/>
    <property type="evidence" value="ECO:0007669"/>
    <property type="project" value="InterPro"/>
</dbReference>
<proteinExistence type="inferred from homology"/>
<dbReference type="OrthoDB" id="48317at2759"/>
<evidence type="ECO:0000259" key="4">
    <source>
        <dbReference type="Pfam" id="PF08240"/>
    </source>
</evidence>